<proteinExistence type="predicted"/>
<name>A0AAV9B5I0_ACOGR</name>
<feature type="region of interest" description="Disordered" evidence="1">
    <location>
        <begin position="109"/>
        <end position="140"/>
    </location>
</feature>
<reference evidence="2" key="2">
    <citation type="submission" date="2023-06" db="EMBL/GenBank/DDBJ databases">
        <authorList>
            <person name="Ma L."/>
            <person name="Liu K.-W."/>
            <person name="Li Z."/>
            <person name="Hsiao Y.-Y."/>
            <person name="Qi Y."/>
            <person name="Fu T."/>
            <person name="Tang G."/>
            <person name="Zhang D."/>
            <person name="Sun W.-H."/>
            <person name="Liu D.-K."/>
            <person name="Li Y."/>
            <person name="Chen G.-Z."/>
            <person name="Liu X.-D."/>
            <person name="Liao X.-Y."/>
            <person name="Jiang Y.-T."/>
            <person name="Yu X."/>
            <person name="Hao Y."/>
            <person name="Huang J."/>
            <person name="Zhao X.-W."/>
            <person name="Ke S."/>
            <person name="Chen Y.-Y."/>
            <person name="Wu W.-L."/>
            <person name="Hsu J.-L."/>
            <person name="Lin Y.-F."/>
            <person name="Huang M.-D."/>
            <person name="Li C.-Y."/>
            <person name="Huang L."/>
            <person name="Wang Z.-W."/>
            <person name="Zhao X."/>
            <person name="Zhong W.-Y."/>
            <person name="Peng D.-H."/>
            <person name="Ahmad S."/>
            <person name="Lan S."/>
            <person name="Zhang J.-S."/>
            <person name="Tsai W.-C."/>
            <person name="Van De Peer Y."/>
            <person name="Liu Z.-J."/>
        </authorList>
    </citation>
    <scope>NUCLEOTIDE SEQUENCE</scope>
    <source>
        <strain evidence="2">SCP</strain>
        <tissue evidence="2">Leaves</tissue>
    </source>
</reference>
<keyword evidence="3" id="KW-1185">Reference proteome</keyword>
<dbReference type="AlphaFoldDB" id="A0AAV9B5I0"/>
<dbReference type="Proteomes" id="UP001179952">
    <property type="component" value="Unassembled WGS sequence"/>
</dbReference>
<reference evidence="2" key="1">
    <citation type="journal article" date="2023" name="Nat. Commun.">
        <title>Diploid and tetraploid genomes of Acorus and the evolution of monocots.</title>
        <authorList>
            <person name="Ma L."/>
            <person name="Liu K.W."/>
            <person name="Li Z."/>
            <person name="Hsiao Y.Y."/>
            <person name="Qi Y."/>
            <person name="Fu T."/>
            <person name="Tang G.D."/>
            <person name="Zhang D."/>
            <person name="Sun W.H."/>
            <person name="Liu D.K."/>
            <person name="Li Y."/>
            <person name="Chen G.Z."/>
            <person name="Liu X.D."/>
            <person name="Liao X.Y."/>
            <person name="Jiang Y.T."/>
            <person name="Yu X."/>
            <person name="Hao Y."/>
            <person name="Huang J."/>
            <person name="Zhao X.W."/>
            <person name="Ke S."/>
            <person name="Chen Y.Y."/>
            <person name="Wu W.L."/>
            <person name="Hsu J.L."/>
            <person name="Lin Y.F."/>
            <person name="Huang M.D."/>
            <person name="Li C.Y."/>
            <person name="Huang L."/>
            <person name="Wang Z.W."/>
            <person name="Zhao X."/>
            <person name="Zhong W.Y."/>
            <person name="Peng D.H."/>
            <person name="Ahmad S."/>
            <person name="Lan S."/>
            <person name="Zhang J.S."/>
            <person name="Tsai W.C."/>
            <person name="Van de Peer Y."/>
            <person name="Liu Z.J."/>
        </authorList>
    </citation>
    <scope>NUCLEOTIDE SEQUENCE</scope>
    <source>
        <strain evidence="2">SCP</strain>
    </source>
</reference>
<evidence type="ECO:0000313" key="3">
    <source>
        <dbReference type="Proteomes" id="UP001179952"/>
    </source>
</evidence>
<feature type="compositionally biased region" description="Basic and acidic residues" evidence="1">
    <location>
        <begin position="131"/>
        <end position="140"/>
    </location>
</feature>
<evidence type="ECO:0000256" key="1">
    <source>
        <dbReference type="SAM" id="MobiDB-lite"/>
    </source>
</evidence>
<accession>A0AAV9B5I0</accession>
<sequence>MFSLSEITTHGQLLYYFISTAIEVESEALLIHIIRYCIYYCLPESTVTIEGLGHKSRSITLEEATYAILFCSSIVHDLAYKAASIAMERESSASLEAICLTVTTINKPVPNRKDNTRSNRSSNKRKKTYRKRLDTETKTLPAEDKNDFKIQDPWMSKTEALNGIDTAKPPKLELKCNCTVM</sequence>
<organism evidence="2 3">
    <name type="scientific">Acorus gramineus</name>
    <name type="common">Dwarf sweet flag</name>
    <dbReference type="NCBI Taxonomy" id="55184"/>
    <lineage>
        <taxon>Eukaryota</taxon>
        <taxon>Viridiplantae</taxon>
        <taxon>Streptophyta</taxon>
        <taxon>Embryophyta</taxon>
        <taxon>Tracheophyta</taxon>
        <taxon>Spermatophyta</taxon>
        <taxon>Magnoliopsida</taxon>
        <taxon>Liliopsida</taxon>
        <taxon>Acoraceae</taxon>
        <taxon>Acorus</taxon>
    </lineage>
</organism>
<evidence type="ECO:0000313" key="2">
    <source>
        <dbReference type="EMBL" id="KAK1271919.1"/>
    </source>
</evidence>
<comment type="caution">
    <text evidence="2">The sequence shown here is derived from an EMBL/GenBank/DDBJ whole genome shotgun (WGS) entry which is preliminary data.</text>
</comment>
<gene>
    <name evidence="2" type="ORF">QJS04_geneDACA014092</name>
</gene>
<protein>
    <submittedName>
        <fullName evidence="2">Uncharacterized protein</fullName>
    </submittedName>
</protein>
<dbReference type="EMBL" id="JAUJYN010000005">
    <property type="protein sequence ID" value="KAK1271919.1"/>
    <property type="molecule type" value="Genomic_DNA"/>
</dbReference>